<sequence length="31" mass="3143">MCPSPSSAINFLRGQLSISLGQGTPPLGSLI</sequence>
<accession>A0A0E9SEX6</accession>
<evidence type="ECO:0000313" key="1">
    <source>
        <dbReference type="EMBL" id="JAH39073.1"/>
    </source>
</evidence>
<name>A0A0E9SEX6_ANGAN</name>
<reference evidence="1" key="1">
    <citation type="submission" date="2014-11" db="EMBL/GenBank/DDBJ databases">
        <authorList>
            <person name="Amaro Gonzalez C."/>
        </authorList>
    </citation>
    <scope>NUCLEOTIDE SEQUENCE</scope>
</reference>
<protein>
    <submittedName>
        <fullName evidence="1">Uncharacterized protein</fullName>
    </submittedName>
</protein>
<organism evidence="1">
    <name type="scientific">Anguilla anguilla</name>
    <name type="common">European freshwater eel</name>
    <name type="synonym">Muraena anguilla</name>
    <dbReference type="NCBI Taxonomy" id="7936"/>
    <lineage>
        <taxon>Eukaryota</taxon>
        <taxon>Metazoa</taxon>
        <taxon>Chordata</taxon>
        <taxon>Craniata</taxon>
        <taxon>Vertebrata</taxon>
        <taxon>Euteleostomi</taxon>
        <taxon>Actinopterygii</taxon>
        <taxon>Neopterygii</taxon>
        <taxon>Teleostei</taxon>
        <taxon>Anguilliformes</taxon>
        <taxon>Anguillidae</taxon>
        <taxon>Anguilla</taxon>
    </lineage>
</organism>
<reference evidence="1" key="2">
    <citation type="journal article" date="2015" name="Fish Shellfish Immunol.">
        <title>Early steps in the European eel (Anguilla anguilla)-Vibrio vulnificus interaction in the gills: Role of the RtxA13 toxin.</title>
        <authorList>
            <person name="Callol A."/>
            <person name="Pajuelo D."/>
            <person name="Ebbesson L."/>
            <person name="Teles M."/>
            <person name="MacKenzie S."/>
            <person name="Amaro C."/>
        </authorList>
    </citation>
    <scope>NUCLEOTIDE SEQUENCE</scope>
</reference>
<dbReference type="AlphaFoldDB" id="A0A0E9SEX6"/>
<dbReference type="EMBL" id="GBXM01069504">
    <property type="protein sequence ID" value="JAH39073.1"/>
    <property type="molecule type" value="Transcribed_RNA"/>
</dbReference>
<proteinExistence type="predicted"/>